<dbReference type="AlphaFoldDB" id="A0A133U8J5"/>
<accession>A0A133U8J5</accession>
<comment type="caution">
    <text evidence="2">The sequence shown here is derived from an EMBL/GenBank/DDBJ whole genome shotgun (WGS) entry which is preliminary data.</text>
</comment>
<keyword evidence="3" id="KW-1185">Reference proteome</keyword>
<reference evidence="2 3" key="1">
    <citation type="journal article" date="2016" name="Sci. Rep.">
        <title>Metabolic traits of an uncultured archaeal lineage -MSBL1- from brine pools of the Red Sea.</title>
        <authorList>
            <person name="Mwirichia R."/>
            <person name="Alam I."/>
            <person name="Rashid M."/>
            <person name="Vinu M."/>
            <person name="Ba-Alawi W."/>
            <person name="Anthony Kamau A."/>
            <person name="Kamanda Ngugi D."/>
            <person name="Goker M."/>
            <person name="Klenk H.P."/>
            <person name="Bajic V."/>
            <person name="Stingl U."/>
        </authorList>
    </citation>
    <scope>NUCLEOTIDE SEQUENCE [LARGE SCALE GENOMIC DNA]</scope>
    <source>
        <strain evidence="2">SCGC-AAA259D14</strain>
    </source>
</reference>
<dbReference type="Proteomes" id="UP000070589">
    <property type="component" value="Unassembled WGS sequence"/>
</dbReference>
<dbReference type="Pfam" id="PF26485">
    <property type="entry name" value="DUF8156"/>
    <property type="match status" value="1"/>
</dbReference>
<evidence type="ECO:0000313" key="2">
    <source>
        <dbReference type="EMBL" id="KXA90525.1"/>
    </source>
</evidence>
<evidence type="ECO:0000259" key="1">
    <source>
        <dbReference type="Pfam" id="PF26485"/>
    </source>
</evidence>
<evidence type="ECO:0000313" key="3">
    <source>
        <dbReference type="Proteomes" id="UP000070589"/>
    </source>
</evidence>
<proteinExistence type="predicted"/>
<dbReference type="InterPro" id="IPR058469">
    <property type="entry name" value="DUF8156"/>
</dbReference>
<dbReference type="EMBL" id="LHXL01000004">
    <property type="protein sequence ID" value="KXA90525.1"/>
    <property type="molecule type" value="Genomic_DNA"/>
</dbReference>
<organism evidence="2 3">
    <name type="scientific">candidate division MSBL1 archaeon SCGC-AAA259D14</name>
    <dbReference type="NCBI Taxonomy" id="1698261"/>
    <lineage>
        <taxon>Archaea</taxon>
        <taxon>Methanobacteriati</taxon>
        <taxon>Methanobacteriota</taxon>
        <taxon>candidate division MSBL1</taxon>
    </lineage>
</organism>
<feature type="domain" description="DUF8156" evidence="1">
    <location>
        <begin position="1"/>
        <end position="83"/>
    </location>
</feature>
<gene>
    <name evidence="2" type="ORF">AKJ62_00665</name>
</gene>
<sequence length="84" mass="10082">MGRTVPTYSQVLDKEVRKWREFYNALRRKDREIFDKVIELAKMNRDAGSQMRTPEPFKPMILSILLEQQKELASLRKELEKLKD</sequence>
<name>A0A133U8J5_9EURY</name>
<protein>
    <recommendedName>
        <fullName evidence="1">DUF8156 domain-containing protein</fullName>
    </recommendedName>
</protein>